<dbReference type="Gene3D" id="2.30.30.140">
    <property type="match status" value="1"/>
</dbReference>
<dbReference type="GO" id="GO:0003677">
    <property type="term" value="F:DNA binding"/>
    <property type="evidence" value="ECO:0007669"/>
    <property type="project" value="InterPro"/>
</dbReference>
<sequence>MDAATKDASAPRDGAPPTANEISATDASMTSQTNPTLSTSGEENAPKHPPNGRDDTSVQRTNAVSDARDDRKTDNHQQEYAVQNHGGRSRGSVDEDYEVNEDEVDDEDDMEHVPRLTKGPGRGRKKQKSEQVDLADRLLEMSSKLGPDVTKMYGQVTWNLMRGFPYWPGYICNPNLLLNNEQSMKKFAPLVETHYWVYFYGTNNGAAVLHKNVVPYDDKALPYREGYPNTKPIKKQKNSANRMAGFPEAVEIADSEHQLPLEARVSWVFKKVNTQDVVIRAKPGPKPGTKRPAMAAEDGAPPKKRRGRPPKVKLESQIPKDAVFSDDEIVREDEPVVRPVPIVAPAPPPKKRGRPFKVKPPPQEVAAAPAATEPVPVPVARPNGEAMETPPEKLKKKPGRKPKVVLAPSSVKATAVDSPLVTDTTAAPPAASPNLSASPRKKATALDAVQAQIDAPSPSPKRRGRPPKLKQVEVAPLATAVVNPEPIKKRRGRPPKSATAAAAAVPVVDNNTPRPVDVVSGETDGKDRPATPKQAPADESGDEDAFDEKKAKKVKKEKKEKKVKKDKKEKKAKRKHSSSGDDDEKRDDGEEKEEKKAKVSDVVDVPPPLSAQVPRKFWMEKLDVEKAKKVVRRLKKGLGLDSKENNDTVLQIMHALLEVKEFTLDLLKDSGLPLVVNQLRDSTNPNVAKTASALRKHMMNQSGYEKNKSKPPKASAVVPSAPATAAADEMQPTSSETVAPSAHEESTEATPVVDAVERVPEVIELDDADDDQDGSVVENGRAKKPNEQEPENFTTPEEDDSAAHFSRERELVIEMIQTILSSDKMSREIEMALYDRFSDTTEEYKTQARRIIFGLRDHEHCRKKVMTGALHVLELVFAEDEAFTNYNMVNPSRGK</sequence>
<dbReference type="InterPro" id="IPR017956">
    <property type="entry name" value="AT_hook_DNA-bd_motif"/>
</dbReference>
<feature type="compositionally biased region" description="Acidic residues" evidence="2">
    <location>
        <begin position="94"/>
        <end position="110"/>
    </location>
</feature>
<feature type="compositionally biased region" description="Low complexity" evidence="2">
    <location>
        <begin position="364"/>
        <end position="382"/>
    </location>
</feature>
<feature type="compositionally biased region" description="Basic residues" evidence="2">
    <location>
        <begin position="551"/>
        <end position="577"/>
    </location>
</feature>
<name>A0A485KZV5_9STRA</name>
<feature type="compositionally biased region" description="Basic residues" evidence="2">
    <location>
        <begin position="394"/>
        <end position="403"/>
    </location>
</feature>
<evidence type="ECO:0000256" key="1">
    <source>
        <dbReference type="PROSITE-ProRule" id="PRU00649"/>
    </source>
</evidence>
<dbReference type="OrthoDB" id="62853at2759"/>
<dbReference type="Pfam" id="PF00855">
    <property type="entry name" value="PWWP"/>
    <property type="match status" value="1"/>
</dbReference>
<feature type="compositionally biased region" description="Basic residues" evidence="2">
    <location>
        <begin position="302"/>
        <end position="311"/>
    </location>
</feature>
<comment type="subcellular location">
    <subcellularLocation>
        <location evidence="1">Nucleus</location>
    </subcellularLocation>
</comment>
<feature type="region of interest" description="Disordered" evidence="2">
    <location>
        <begin position="701"/>
        <end position="804"/>
    </location>
</feature>
<feature type="compositionally biased region" description="Basic and acidic residues" evidence="2">
    <location>
        <begin position="586"/>
        <end position="601"/>
    </location>
</feature>
<feature type="region of interest" description="Disordered" evidence="2">
    <location>
        <begin position="280"/>
        <end position="316"/>
    </location>
</feature>
<dbReference type="InterPro" id="IPR017923">
    <property type="entry name" value="TFIIS_N"/>
</dbReference>
<dbReference type="InterPro" id="IPR035441">
    <property type="entry name" value="TFIIS/LEDGF_dom_sf"/>
</dbReference>
<evidence type="ECO:0000259" key="4">
    <source>
        <dbReference type="PROSITE" id="PS51319"/>
    </source>
</evidence>
<dbReference type="Proteomes" id="UP000332933">
    <property type="component" value="Unassembled WGS sequence"/>
</dbReference>
<organism evidence="6 7">
    <name type="scientific">Aphanomyces stellatus</name>
    <dbReference type="NCBI Taxonomy" id="120398"/>
    <lineage>
        <taxon>Eukaryota</taxon>
        <taxon>Sar</taxon>
        <taxon>Stramenopiles</taxon>
        <taxon>Oomycota</taxon>
        <taxon>Saprolegniomycetes</taxon>
        <taxon>Saprolegniales</taxon>
        <taxon>Verrucalvaceae</taxon>
        <taxon>Aphanomyces</taxon>
    </lineage>
</organism>
<keyword evidence="1" id="KW-0539">Nucleus</keyword>
<dbReference type="Gene3D" id="1.10.472.30">
    <property type="entry name" value="Transcription elongation factor S-II, central domain"/>
    <property type="match status" value="1"/>
</dbReference>
<reference evidence="6 7" key="1">
    <citation type="submission" date="2019-03" db="EMBL/GenBank/DDBJ databases">
        <authorList>
            <person name="Gaulin E."/>
            <person name="Dumas B."/>
        </authorList>
    </citation>
    <scope>NUCLEOTIDE SEQUENCE [LARGE SCALE GENOMIC DNA]</scope>
    <source>
        <strain evidence="6">CBS 568.67</strain>
    </source>
</reference>
<feature type="region of interest" description="Disordered" evidence="2">
    <location>
        <begin position="340"/>
        <end position="608"/>
    </location>
</feature>
<feature type="domain" description="PWWP" evidence="3">
    <location>
        <begin position="153"/>
        <end position="226"/>
    </location>
</feature>
<dbReference type="InterPro" id="IPR000313">
    <property type="entry name" value="PWWP_dom"/>
</dbReference>
<gene>
    <name evidence="6" type="primary">Aste57867_13845</name>
    <name evidence="5" type="ORF">As57867_013794</name>
    <name evidence="6" type="ORF">ASTE57867_13845</name>
</gene>
<protein>
    <submittedName>
        <fullName evidence="6">Aste57867_13845 protein</fullName>
    </submittedName>
</protein>
<dbReference type="EMBL" id="VJMH01005485">
    <property type="protein sequence ID" value="KAF0695334.1"/>
    <property type="molecule type" value="Genomic_DNA"/>
</dbReference>
<feature type="domain" description="TFIIS N-terminal" evidence="4">
    <location>
        <begin position="628"/>
        <end position="705"/>
    </location>
</feature>
<feature type="compositionally biased region" description="Polar residues" evidence="2">
    <location>
        <begin position="20"/>
        <end position="42"/>
    </location>
</feature>
<feature type="compositionally biased region" description="Low complexity" evidence="2">
    <location>
        <begin position="712"/>
        <end position="727"/>
    </location>
</feature>
<dbReference type="GO" id="GO:0005634">
    <property type="term" value="C:nucleus"/>
    <property type="evidence" value="ECO:0007669"/>
    <property type="project" value="UniProtKB-SubCell"/>
</dbReference>
<evidence type="ECO:0000256" key="2">
    <source>
        <dbReference type="SAM" id="MobiDB-lite"/>
    </source>
</evidence>
<dbReference type="SMART" id="SM00384">
    <property type="entry name" value="AT_hook"/>
    <property type="match status" value="4"/>
</dbReference>
<evidence type="ECO:0000259" key="3">
    <source>
        <dbReference type="PROSITE" id="PS50812"/>
    </source>
</evidence>
<dbReference type="Gene3D" id="1.20.930.10">
    <property type="entry name" value="Conserved domain common to transcription factors TFIIS, elongin A, CRSP70"/>
    <property type="match status" value="1"/>
</dbReference>
<feature type="region of interest" description="Disordered" evidence="2">
    <location>
        <begin position="1"/>
        <end position="131"/>
    </location>
</feature>
<dbReference type="PRINTS" id="PR00929">
    <property type="entry name" value="ATHOOK"/>
</dbReference>
<dbReference type="GO" id="GO:0006351">
    <property type="term" value="P:DNA-templated transcription"/>
    <property type="evidence" value="ECO:0007669"/>
    <property type="project" value="InterPro"/>
</dbReference>
<dbReference type="PROSITE" id="PS50812">
    <property type="entry name" value="PWWP"/>
    <property type="match status" value="1"/>
</dbReference>
<dbReference type="EMBL" id="CAADRA010005506">
    <property type="protein sequence ID" value="VFT90676.1"/>
    <property type="molecule type" value="Genomic_DNA"/>
</dbReference>
<dbReference type="SUPFAM" id="SSF46942">
    <property type="entry name" value="Elongation factor TFIIS domain 2"/>
    <property type="match status" value="1"/>
</dbReference>
<evidence type="ECO:0000313" key="6">
    <source>
        <dbReference type="EMBL" id="VFT90676.1"/>
    </source>
</evidence>
<proteinExistence type="predicted"/>
<feature type="compositionally biased region" description="Basic and acidic residues" evidence="2">
    <location>
        <begin position="66"/>
        <end position="77"/>
    </location>
</feature>
<dbReference type="SUPFAM" id="SSF63748">
    <property type="entry name" value="Tudor/PWWP/MBT"/>
    <property type="match status" value="1"/>
</dbReference>
<reference evidence="5" key="2">
    <citation type="submission" date="2019-06" db="EMBL/GenBank/DDBJ databases">
        <title>Genomics analysis of Aphanomyces spp. identifies a new class of oomycete effector associated with host adaptation.</title>
        <authorList>
            <person name="Gaulin E."/>
        </authorList>
    </citation>
    <scope>NUCLEOTIDE SEQUENCE</scope>
    <source>
        <strain evidence="5">CBS 578.67</strain>
    </source>
</reference>
<dbReference type="AlphaFoldDB" id="A0A485KZV5"/>
<accession>A0A485KZV5</accession>
<feature type="compositionally biased region" description="Low complexity" evidence="2">
    <location>
        <begin position="426"/>
        <end position="438"/>
    </location>
</feature>
<evidence type="ECO:0000313" key="7">
    <source>
        <dbReference type="Proteomes" id="UP000332933"/>
    </source>
</evidence>
<dbReference type="Pfam" id="PF08711">
    <property type="entry name" value="Med26"/>
    <property type="match status" value="1"/>
</dbReference>
<dbReference type="PROSITE" id="PS51319">
    <property type="entry name" value="TFIIS_N"/>
    <property type="match status" value="1"/>
</dbReference>
<evidence type="ECO:0000313" key="5">
    <source>
        <dbReference type="EMBL" id="KAF0695334.1"/>
    </source>
</evidence>
<feature type="compositionally biased region" description="Acidic residues" evidence="2">
    <location>
        <begin position="763"/>
        <end position="773"/>
    </location>
</feature>
<dbReference type="SUPFAM" id="SSF47676">
    <property type="entry name" value="Conserved domain common to transcription factors TFIIS, elongin A, CRSP70"/>
    <property type="match status" value="1"/>
</dbReference>
<keyword evidence="7" id="KW-1185">Reference proteome</keyword>
<dbReference type="InterPro" id="IPR036575">
    <property type="entry name" value="TFIIS_cen_dom_sf"/>
</dbReference>